<evidence type="ECO:0000313" key="3">
    <source>
        <dbReference type="Proteomes" id="UP001500034"/>
    </source>
</evidence>
<feature type="region of interest" description="Disordered" evidence="1">
    <location>
        <begin position="100"/>
        <end position="163"/>
    </location>
</feature>
<proteinExistence type="predicted"/>
<evidence type="ECO:0008006" key="4">
    <source>
        <dbReference type="Google" id="ProtNLM"/>
    </source>
</evidence>
<sequence length="312" mass="32590">MTNGGGRYWNEEAQRWEDGATDTPRVTLPPPAPPDREPFVPQGAVGDPDARTGEGNVPAPSPGRHPSGGHGSRTVRTVVAAAAGVGIAVGLVVTVGFGGDSGDQDGAPPSSAPPAAAPSPWTDVPEESGTDIGTDIGTDPATDTPTPTAAEPPGGYTTRQDPEGFRIAVPDGWLRTAVGSRFGMDVVNYRSASGDRRIQVYQVAESTPEESVELYLSSDVAKPPGFRVLKVERVDAPVVGGTRMEYVADSLKGETGIGVWHVYDQRFESEDGKVYAVASYGPDVDGGTRALRNLTTALKWFCPPEGHCPASP</sequence>
<feature type="region of interest" description="Disordered" evidence="1">
    <location>
        <begin position="1"/>
        <end position="72"/>
    </location>
</feature>
<feature type="compositionally biased region" description="Basic and acidic residues" evidence="1">
    <location>
        <begin position="9"/>
        <end position="18"/>
    </location>
</feature>
<name>A0ABP7NSK2_9ACTN</name>
<organism evidence="2 3">
    <name type="scientific">Streptomyces marokkonensis</name>
    <dbReference type="NCBI Taxonomy" id="324855"/>
    <lineage>
        <taxon>Bacteria</taxon>
        <taxon>Bacillati</taxon>
        <taxon>Actinomycetota</taxon>
        <taxon>Actinomycetes</taxon>
        <taxon>Kitasatosporales</taxon>
        <taxon>Streptomycetaceae</taxon>
        <taxon>Streptomyces</taxon>
    </lineage>
</organism>
<evidence type="ECO:0000313" key="2">
    <source>
        <dbReference type="EMBL" id="GAA3953221.1"/>
    </source>
</evidence>
<comment type="caution">
    <text evidence="2">The sequence shown here is derived from an EMBL/GenBank/DDBJ whole genome shotgun (WGS) entry which is preliminary data.</text>
</comment>
<accession>A0ABP7NSK2</accession>
<gene>
    <name evidence="2" type="ORF">GCM10022384_03400</name>
</gene>
<protein>
    <recommendedName>
        <fullName evidence="4">Fibronectin attachment protein</fullName>
    </recommendedName>
</protein>
<reference evidence="3" key="1">
    <citation type="journal article" date="2019" name="Int. J. Syst. Evol. Microbiol.">
        <title>The Global Catalogue of Microorganisms (GCM) 10K type strain sequencing project: providing services to taxonomists for standard genome sequencing and annotation.</title>
        <authorList>
            <consortium name="The Broad Institute Genomics Platform"/>
            <consortium name="The Broad Institute Genome Sequencing Center for Infectious Disease"/>
            <person name="Wu L."/>
            <person name="Ma J."/>
        </authorList>
    </citation>
    <scope>NUCLEOTIDE SEQUENCE [LARGE SCALE GENOMIC DNA]</scope>
    <source>
        <strain evidence="3">JCM 17027</strain>
    </source>
</reference>
<dbReference type="RefSeq" id="WP_345588445.1">
    <property type="nucleotide sequence ID" value="NZ_BAABCQ010000004.1"/>
</dbReference>
<feature type="compositionally biased region" description="Low complexity" evidence="1">
    <location>
        <begin position="130"/>
        <end position="158"/>
    </location>
</feature>
<dbReference type="Proteomes" id="UP001500034">
    <property type="component" value="Unassembled WGS sequence"/>
</dbReference>
<evidence type="ECO:0000256" key="1">
    <source>
        <dbReference type="SAM" id="MobiDB-lite"/>
    </source>
</evidence>
<keyword evidence="3" id="KW-1185">Reference proteome</keyword>
<dbReference type="EMBL" id="BAABCQ010000004">
    <property type="protein sequence ID" value="GAA3953221.1"/>
    <property type="molecule type" value="Genomic_DNA"/>
</dbReference>